<dbReference type="Proteomes" id="UP000064844">
    <property type="component" value="Chromosome"/>
</dbReference>
<dbReference type="KEGG" id="ibu:IB211_00847c"/>
<evidence type="ECO:0000313" key="2">
    <source>
        <dbReference type="Proteomes" id="UP000064844"/>
    </source>
</evidence>
<organism evidence="1 2">
    <name type="scientific">Intestinimonas butyriciproducens</name>
    <dbReference type="NCBI Taxonomy" id="1297617"/>
    <lineage>
        <taxon>Bacteria</taxon>
        <taxon>Bacillati</taxon>
        <taxon>Bacillota</taxon>
        <taxon>Clostridia</taxon>
        <taxon>Eubacteriales</taxon>
        <taxon>Intestinimonas</taxon>
    </lineage>
</organism>
<accession>A0A0S2W1R9</accession>
<dbReference type="EMBL" id="CP011307">
    <property type="protein sequence ID" value="ALP93241.1"/>
    <property type="molecule type" value="Genomic_DNA"/>
</dbReference>
<gene>
    <name evidence="1" type="ORF">IB211_00847c</name>
</gene>
<reference evidence="1 2" key="1">
    <citation type="journal article" date="2015" name="Nat. Commun.">
        <title>Production of butyrate from lysine and the Amadori product fructoselysine by a human gut commensal.</title>
        <authorList>
            <person name="Bui T.P."/>
            <person name="Ritari J."/>
            <person name="Boeren S."/>
            <person name="de Waard P."/>
            <person name="Plugge C.M."/>
            <person name="de Vos W.M."/>
        </authorList>
    </citation>
    <scope>NUCLEOTIDE SEQUENCE [LARGE SCALE GENOMIC DNA]</scope>
    <source>
        <strain evidence="1 2">AF211</strain>
    </source>
</reference>
<name>A0A0S2W1R9_9FIRM</name>
<keyword evidence="2" id="KW-1185">Reference proteome</keyword>
<dbReference type="AlphaFoldDB" id="A0A0S2W1R9"/>
<evidence type="ECO:0000313" key="1">
    <source>
        <dbReference type="EMBL" id="ALP93241.1"/>
    </source>
</evidence>
<sequence>MAPPCYLYIYSNAFPPRCKALVENLQNCHKGGAPQGPEVRKMVKHAVRQANSVQTAPQQIASLLFPGF</sequence>
<dbReference type="STRING" id="1297617.IB211_00847c"/>
<proteinExistence type="predicted"/>
<reference evidence="2" key="2">
    <citation type="submission" date="2015-04" db="EMBL/GenBank/DDBJ databases">
        <title>A butyrogenic pathway from the amino acid lysine in a human gut commensal.</title>
        <authorList>
            <person name="de Vos W.M."/>
            <person name="Bui N.T.P."/>
            <person name="Plugge C.M."/>
            <person name="Ritari J."/>
        </authorList>
    </citation>
    <scope>NUCLEOTIDE SEQUENCE [LARGE SCALE GENOMIC DNA]</scope>
    <source>
        <strain evidence="2">AF211</strain>
    </source>
</reference>
<protein>
    <submittedName>
        <fullName evidence="1">Uncharacterized protein</fullName>
    </submittedName>
</protein>